<proteinExistence type="predicted"/>
<comment type="caution">
    <text evidence="1">The sequence shown here is derived from an EMBL/GenBank/DDBJ whole genome shotgun (WGS) entry which is preliminary data.</text>
</comment>
<organism evidence="1 2">
    <name type="scientific">Lithospermum erythrorhizon</name>
    <name type="common">Purple gromwell</name>
    <name type="synonym">Lithospermum officinale var. erythrorhizon</name>
    <dbReference type="NCBI Taxonomy" id="34254"/>
    <lineage>
        <taxon>Eukaryota</taxon>
        <taxon>Viridiplantae</taxon>
        <taxon>Streptophyta</taxon>
        <taxon>Embryophyta</taxon>
        <taxon>Tracheophyta</taxon>
        <taxon>Spermatophyta</taxon>
        <taxon>Magnoliopsida</taxon>
        <taxon>eudicotyledons</taxon>
        <taxon>Gunneridae</taxon>
        <taxon>Pentapetalae</taxon>
        <taxon>asterids</taxon>
        <taxon>lamiids</taxon>
        <taxon>Boraginales</taxon>
        <taxon>Boraginaceae</taxon>
        <taxon>Boraginoideae</taxon>
        <taxon>Lithospermeae</taxon>
        <taxon>Lithospermum</taxon>
    </lineage>
</organism>
<dbReference type="AlphaFoldDB" id="A0AAV3Q1F7"/>
<evidence type="ECO:0000313" key="1">
    <source>
        <dbReference type="EMBL" id="GAA0157108.1"/>
    </source>
</evidence>
<protein>
    <recommendedName>
        <fullName evidence="3">Retrovirus-related Pol polyprotein from transposon TNT 1-94</fullName>
    </recommendedName>
</protein>
<evidence type="ECO:0008006" key="3">
    <source>
        <dbReference type="Google" id="ProtNLM"/>
    </source>
</evidence>
<dbReference type="Pfam" id="PF14223">
    <property type="entry name" value="Retrotran_gag_2"/>
    <property type="match status" value="1"/>
</dbReference>
<dbReference type="EMBL" id="BAABME010003029">
    <property type="protein sequence ID" value="GAA0157108.1"/>
    <property type="molecule type" value="Genomic_DNA"/>
</dbReference>
<name>A0AAV3Q1F7_LITER</name>
<gene>
    <name evidence="1" type="ORF">LIER_14445</name>
</gene>
<accession>A0AAV3Q1F7</accession>
<evidence type="ECO:0000313" key="2">
    <source>
        <dbReference type="Proteomes" id="UP001454036"/>
    </source>
</evidence>
<reference evidence="1 2" key="1">
    <citation type="submission" date="2024-01" db="EMBL/GenBank/DDBJ databases">
        <title>The complete chloroplast genome sequence of Lithospermum erythrorhizon: insights into the phylogenetic relationship among Boraginaceae species and the maternal lineages of purple gromwells.</title>
        <authorList>
            <person name="Okada T."/>
            <person name="Watanabe K."/>
        </authorList>
    </citation>
    <scope>NUCLEOTIDE SEQUENCE [LARGE SCALE GENOMIC DNA]</scope>
</reference>
<keyword evidence="2" id="KW-1185">Reference proteome</keyword>
<sequence>MREGESITDMQKRLNLIMNNLQGLGKVIPMEELNCKIFESVTEEFNNKVCVIEEANNVNEIPSNELMGNLMAEELVVEINKPRKKANATKPTLAL</sequence>
<dbReference type="Proteomes" id="UP001454036">
    <property type="component" value="Unassembled WGS sequence"/>
</dbReference>